<evidence type="ECO:0000313" key="2">
    <source>
        <dbReference type="Proteomes" id="UP000615446"/>
    </source>
</evidence>
<comment type="caution">
    <text evidence="1">The sequence shown here is derived from an EMBL/GenBank/DDBJ whole genome shotgun (WGS) entry which is preliminary data.</text>
</comment>
<gene>
    <name evidence="1" type="ORF">RCL2_000235600</name>
</gene>
<sequence length="144" mass="16998">MSLVIFELFTLQRGRDKGKQLTELYTSIYTLGFYHELHPKRDKCVIIIKYSVVKNRLHLITIFIFTVRVTTSNGRVGQQYISKTKLVEEIFSCNDAKSNKIKNKNDFEQKIVILFQIINHRLFLLYIGVDKDRVITTCLHRNRC</sequence>
<dbReference type="AlphaFoldDB" id="A0A8H3KXL5"/>
<name>A0A8H3KXL5_9GLOM</name>
<accession>A0A8H3KXL5</accession>
<dbReference type="EMBL" id="BLAL01000012">
    <property type="protein sequence ID" value="GES74896.1"/>
    <property type="molecule type" value="Genomic_DNA"/>
</dbReference>
<proteinExistence type="predicted"/>
<organism evidence="1 2">
    <name type="scientific">Rhizophagus clarus</name>
    <dbReference type="NCBI Taxonomy" id="94130"/>
    <lineage>
        <taxon>Eukaryota</taxon>
        <taxon>Fungi</taxon>
        <taxon>Fungi incertae sedis</taxon>
        <taxon>Mucoromycota</taxon>
        <taxon>Glomeromycotina</taxon>
        <taxon>Glomeromycetes</taxon>
        <taxon>Glomerales</taxon>
        <taxon>Glomeraceae</taxon>
        <taxon>Rhizophagus</taxon>
    </lineage>
</organism>
<evidence type="ECO:0000313" key="1">
    <source>
        <dbReference type="EMBL" id="GES74896.1"/>
    </source>
</evidence>
<protein>
    <submittedName>
        <fullName evidence="1">Uncharacterized protein</fullName>
    </submittedName>
</protein>
<dbReference type="Proteomes" id="UP000615446">
    <property type="component" value="Unassembled WGS sequence"/>
</dbReference>
<reference evidence="1" key="1">
    <citation type="submission" date="2019-10" db="EMBL/GenBank/DDBJ databases">
        <title>Conservation and host-specific expression of non-tandemly repeated heterogenous ribosome RNA gene in arbuscular mycorrhizal fungi.</title>
        <authorList>
            <person name="Maeda T."/>
            <person name="Kobayashi Y."/>
            <person name="Nakagawa T."/>
            <person name="Ezawa T."/>
            <person name="Yamaguchi K."/>
            <person name="Bino T."/>
            <person name="Nishimoto Y."/>
            <person name="Shigenobu S."/>
            <person name="Kawaguchi M."/>
        </authorList>
    </citation>
    <scope>NUCLEOTIDE SEQUENCE</scope>
    <source>
        <strain evidence="1">HR1</strain>
    </source>
</reference>